<keyword evidence="2" id="KW-0378">Hydrolase</keyword>
<protein>
    <submittedName>
        <fullName evidence="5">CRISPR-associated endonuclease Cas3</fullName>
    </submittedName>
</protein>
<sequence length="283" mass="33517">MNGCLMNRKIYALNSSAITVDSILYAKIYYKNGKPYGETIEEHTLNLLKNFEILKRLYYFEIKENLENLTSNRFFWLLETAVLYHDLGKANDLFQRKIRKILKQSYQATSGLRREIPHNSLSPAFLPEYDFLNDKEFFMLFYAIAYHHYRKTTFDKEELVFTIKTDLEKKLPSLSWVKKKDSYFSMDQPLWTEYFAYLDEYANDYQVIKRDKDYILLKGILHRLDHSASAHLPVEEERIKETKKKLIAYLNTKDGFKGLKDFQKQAAYLRDKNVLLIASTGVG</sequence>
<dbReference type="InterPro" id="IPR006483">
    <property type="entry name" value="CRISPR-assoc_Cas3_HD"/>
</dbReference>
<dbReference type="Pfam" id="PF18019">
    <property type="entry name" value="Cas3_HD"/>
    <property type="match status" value="1"/>
</dbReference>
<proteinExistence type="predicted"/>
<keyword evidence="5" id="KW-0540">Nuclease</keyword>
<keyword evidence="1" id="KW-0479">Metal-binding</keyword>
<dbReference type="GO" id="GO:0051607">
    <property type="term" value="P:defense response to virus"/>
    <property type="evidence" value="ECO:0007669"/>
    <property type="project" value="UniProtKB-KW"/>
</dbReference>
<dbReference type="CDD" id="cd09641">
    <property type="entry name" value="Cas3''_I"/>
    <property type="match status" value="1"/>
</dbReference>
<reference evidence="5" key="1">
    <citation type="journal article" date="2020" name="mSystems">
        <title>Genome- and Community-Level Interaction Insights into Carbon Utilization and Element Cycling Functions of Hydrothermarchaeota in Hydrothermal Sediment.</title>
        <authorList>
            <person name="Zhou Z."/>
            <person name="Liu Y."/>
            <person name="Xu W."/>
            <person name="Pan J."/>
            <person name="Luo Z.H."/>
            <person name="Li M."/>
        </authorList>
    </citation>
    <scope>NUCLEOTIDE SEQUENCE [LARGE SCALE GENOMIC DNA]</scope>
    <source>
        <strain evidence="5">HyVt-233</strain>
    </source>
</reference>
<dbReference type="EMBL" id="DRBS01000263">
    <property type="protein sequence ID" value="HDD44616.1"/>
    <property type="molecule type" value="Genomic_DNA"/>
</dbReference>
<dbReference type="GO" id="GO:0004519">
    <property type="term" value="F:endonuclease activity"/>
    <property type="evidence" value="ECO:0007669"/>
    <property type="project" value="UniProtKB-KW"/>
</dbReference>
<dbReference type="GO" id="GO:0046872">
    <property type="term" value="F:metal ion binding"/>
    <property type="evidence" value="ECO:0007669"/>
    <property type="project" value="UniProtKB-KW"/>
</dbReference>
<dbReference type="GO" id="GO:0016787">
    <property type="term" value="F:hydrolase activity"/>
    <property type="evidence" value="ECO:0007669"/>
    <property type="project" value="UniProtKB-KW"/>
</dbReference>
<feature type="domain" description="HD Cas3-type" evidence="4">
    <location>
        <begin position="33"/>
        <end position="227"/>
    </location>
</feature>
<accession>A0A7C0U326</accession>
<dbReference type="Gene3D" id="1.10.3210.30">
    <property type="match status" value="1"/>
</dbReference>
<keyword evidence="3" id="KW-0051">Antiviral defense</keyword>
<keyword evidence="5" id="KW-0255">Endonuclease</keyword>
<evidence type="ECO:0000256" key="2">
    <source>
        <dbReference type="ARBA" id="ARBA00022801"/>
    </source>
</evidence>
<feature type="non-terminal residue" evidence="5">
    <location>
        <position position="283"/>
    </location>
</feature>
<comment type="caution">
    <text evidence="5">The sequence shown here is derived from an EMBL/GenBank/DDBJ whole genome shotgun (WGS) entry which is preliminary data.</text>
</comment>
<gene>
    <name evidence="5" type="ORF">ENG63_07140</name>
</gene>
<evidence type="ECO:0000313" key="5">
    <source>
        <dbReference type="EMBL" id="HDD44616.1"/>
    </source>
</evidence>
<evidence type="ECO:0000256" key="3">
    <source>
        <dbReference type="ARBA" id="ARBA00023118"/>
    </source>
</evidence>
<organism evidence="5">
    <name type="scientific">Desulfofervidus auxilii</name>
    <dbReference type="NCBI Taxonomy" id="1621989"/>
    <lineage>
        <taxon>Bacteria</taxon>
        <taxon>Pseudomonadati</taxon>
        <taxon>Thermodesulfobacteriota</taxon>
        <taxon>Candidatus Desulfofervidia</taxon>
        <taxon>Candidatus Desulfofervidales</taxon>
        <taxon>Candidatus Desulfofervidaceae</taxon>
        <taxon>Candidatus Desulfofervidus</taxon>
    </lineage>
</organism>
<dbReference type="PROSITE" id="PS51643">
    <property type="entry name" value="HD_CAS3"/>
    <property type="match status" value="1"/>
</dbReference>
<name>A0A7C0U326_DESA2</name>
<dbReference type="AlphaFoldDB" id="A0A7C0U326"/>
<dbReference type="InterPro" id="IPR038257">
    <property type="entry name" value="CRISPR-assoc_Cas3_HD_sf"/>
</dbReference>
<evidence type="ECO:0000259" key="4">
    <source>
        <dbReference type="PROSITE" id="PS51643"/>
    </source>
</evidence>
<evidence type="ECO:0000256" key="1">
    <source>
        <dbReference type="ARBA" id="ARBA00022723"/>
    </source>
</evidence>
<dbReference type="NCBIfam" id="TIGR01596">
    <property type="entry name" value="cas3_HD"/>
    <property type="match status" value="1"/>
</dbReference>
<dbReference type="Proteomes" id="UP000886289">
    <property type="component" value="Unassembled WGS sequence"/>
</dbReference>